<keyword evidence="1" id="KW-0472">Membrane</keyword>
<organism evidence="2 3">
    <name type="scientific">Orbilia ellipsospora</name>
    <dbReference type="NCBI Taxonomy" id="2528407"/>
    <lineage>
        <taxon>Eukaryota</taxon>
        <taxon>Fungi</taxon>
        <taxon>Dikarya</taxon>
        <taxon>Ascomycota</taxon>
        <taxon>Pezizomycotina</taxon>
        <taxon>Orbiliomycetes</taxon>
        <taxon>Orbiliales</taxon>
        <taxon>Orbiliaceae</taxon>
        <taxon>Orbilia</taxon>
    </lineage>
</organism>
<gene>
    <name evidence="2" type="ORF">TWF694_002044</name>
</gene>
<keyword evidence="3" id="KW-1185">Reference proteome</keyword>
<keyword evidence="1" id="KW-1133">Transmembrane helix</keyword>
<dbReference type="EMBL" id="JAVHJO010000010">
    <property type="protein sequence ID" value="KAK6535589.1"/>
    <property type="molecule type" value="Genomic_DNA"/>
</dbReference>
<sequence length="393" mass="44337">MSSVSLNGITSRQLVSLRRELWDWSICDDCENKRDCSTPTCAIQLQTQLSCYFKYCHRLVNSYRQHDRNGDRPALSTFEDLLALIRALKENPALKRIELTNKVFKDAHGGTGGATISTVELERALNLAAKIVTMTSCTSLGQSLLLLEHGLIRIPWRADSSLCEFITRTFPSSDSQNPSAEMIVSSIEHSILARKLKKVAGLRLIPTDDLSSHLKMSRQHRTLQIFHHCGFLKENLRKTEDLGSLSVEECLKLGCIPRQLALETLYTIQRILFPLHEAKSYSLLSSLISSASFDPECLEIPSVLHRGPEEGEFRYYYFGSRLEELYEEVSEPGPQNRLGKWIDKRKGTRHVMLATLTGVVIAIVLGILTLGVSGYQAWIGYQQWQHPKSTSDN</sequence>
<reference evidence="2 3" key="1">
    <citation type="submission" date="2019-10" db="EMBL/GenBank/DDBJ databases">
        <authorList>
            <person name="Palmer J.M."/>
        </authorList>
    </citation>
    <scope>NUCLEOTIDE SEQUENCE [LARGE SCALE GENOMIC DNA]</scope>
    <source>
        <strain evidence="2 3">TWF694</strain>
    </source>
</reference>
<evidence type="ECO:0000313" key="2">
    <source>
        <dbReference type="EMBL" id="KAK6535589.1"/>
    </source>
</evidence>
<evidence type="ECO:0000256" key="1">
    <source>
        <dbReference type="SAM" id="Phobius"/>
    </source>
</evidence>
<dbReference type="Proteomes" id="UP001365542">
    <property type="component" value="Unassembled WGS sequence"/>
</dbReference>
<protein>
    <submittedName>
        <fullName evidence="2">Uncharacterized protein</fullName>
    </submittedName>
</protein>
<dbReference type="AlphaFoldDB" id="A0AAV9X797"/>
<keyword evidence="1" id="KW-0812">Transmembrane</keyword>
<evidence type="ECO:0000313" key="3">
    <source>
        <dbReference type="Proteomes" id="UP001365542"/>
    </source>
</evidence>
<proteinExistence type="predicted"/>
<comment type="caution">
    <text evidence="2">The sequence shown here is derived from an EMBL/GenBank/DDBJ whole genome shotgun (WGS) entry which is preliminary data.</text>
</comment>
<accession>A0AAV9X797</accession>
<feature type="transmembrane region" description="Helical" evidence="1">
    <location>
        <begin position="351"/>
        <end position="378"/>
    </location>
</feature>
<name>A0AAV9X797_9PEZI</name>